<accession>A0A1L3I342</accession>
<dbReference type="Proteomes" id="UP000183859">
    <property type="component" value="Chromosome"/>
</dbReference>
<gene>
    <name evidence="1" type="ORF">PhaeoP97_01101</name>
</gene>
<dbReference type="AlphaFoldDB" id="A0A1L3I342"/>
<name>A0A1L3I342_9RHOB</name>
<dbReference type="EMBL" id="CP016364">
    <property type="protein sequence ID" value="APG46528.1"/>
    <property type="molecule type" value="Genomic_DNA"/>
</dbReference>
<reference evidence="2" key="1">
    <citation type="submission" date="2016-07" db="EMBL/GenBank/DDBJ databases">
        <title>Phaeobacter portensis sp. nov., a tropodithietic acid producing bacterium isolated from a German harbor.</title>
        <authorList>
            <person name="Freese H.M."/>
            <person name="Bunk B."/>
            <person name="Breider S."/>
            <person name="Brinkhoff T."/>
        </authorList>
    </citation>
    <scope>NUCLEOTIDE SEQUENCE [LARGE SCALE GENOMIC DNA]</scope>
    <source>
        <strain evidence="2">P97</strain>
    </source>
</reference>
<evidence type="ECO:0000313" key="1">
    <source>
        <dbReference type="EMBL" id="APG46528.1"/>
    </source>
</evidence>
<dbReference type="RefSeq" id="WP_237028984.1">
    <property type="nucleotide sequence ID" value="NZ_CP016364.1"/>
</dbReference>
<protein>
    <submittedName>
        <fullName evidence="1">Uncharacterized protein</fullName>
    </submittedName>
</protein>
<keyword evidence="2" id="KW-1185">Reference proteome</keyword>
<dbReference type="KEGG" id="php:PhaeoP97_01101"/>
<organism evidence="1 2">
    <name type="scientific">Phaeobacter porticola</name>
    <dbReference type="NCBI Taxonomy" id="1844006"/>
    <lineage>
        <taxon>Bacteria</taxon>
        <taxon>Pseudomonadati</taxon>
        <taxon>Pseudomonadota</taxon>
        <taxon>Alphaproteobacteria</taxon>
        <taxon>Rhodobacterales</taxon>
        <taxon>Roseobacteraceae</taxon>
        <taxon>Phaeobacter</taxon>
    </lineage>
</organism>
<dbReference type="STRING" id="1844006.PhaeoP97_01101"/>
<sequence>MTDKNTEFCAELEILGSVDVDVSERQRAEEVLGQDSIKYKLDSHGLRHLFETLADEKDQQARAKR</sequence>
<evidence type="ECO:0000313" key="2">
    <source>
        <dbReference type="Proteomes" id="UP000183859"/>
    </source>
</evidence>
<proteinExistence type="predicted"/>